<reference evidence="2" key="1">
    <citation type="submission" date="2016-10" db="EMBL/GenBank/DDBJ databases">
        <authorList>
            <person name="Benchimol M."/>
            <person name="Almeida L.G."/>
            <person name="Vasconcelos A.T."/>
            <person name="Perreira-Neves A."/>
            <person name="Rosa I.A."/>
            <person name="Tasca T."/>
            <person name="Bogo M.R."/>
            <person name="de Souza W."/>
        </authorList>
    </citation>
    <scope>NUCLEOTIDE SEQUENCE [LARGE SCALE GENOMIC DNA]</scope>
    <source>
        <strain evidence="2">K</strain>
    </source>
</reference>
<name>A0A1J4J8J5_9EUKA</name>
<feature type="coiled-coil region" evidence="1">
    <location>
        <begin position="14"/>
        <end position="41"/>
    </location>
</feature>
<dbReference type="VEuPathDB" id="TrichDB:TRFO_40197"/>
<sequence length="80" mass="9440">MHYDIVRNLQKEDSKLIEEEFNNLIKENEILIKEAEVLTQEKLMERSMTYVLTETEKQKEVEVEIALVKGGLESQIPQDF</sequence>
<dbReference type="RefSeq" id="XP_068346693.1">
    <property type="nucleotide sequence ID" value="XM_068513057.1"/>
</dbReference>
<gene>
    <name evidence="2" type="ORF">TRFO_40197</name>
</gene>
<evidence type="ECO:0000313" key="3">
    <source>
        <dbReference type="Proteomes" id="UP000179807"/>
    </source>
</evidence>
<organism evidence="2 3">
    <name type="scientific">Tritrichomonas foetus</name>
    <dbReference type="NCBI Taxonomy" id="1144522"/>
    <lineage>
        <taxon>Eukaryota</taxon>
        <taxon>Metamonada</taxon>
        <taxon>Parabasalia</taxon>
        <taxon>Tritrichomonadida</taxon>
        <taxon>Tritrichomonadidae</taxon>
        <taxon>Tritrichomonas</taxon>
    </lineage>
</organism>
<comment type="caution">
    <text evidence="2">The sequence shown here is derived from an EMBL/GenBank/DDBJ whole genome shotgun (WGS) entry which is preliminary data.</text>
</comment>
<keyword evidence="1" id="KW-0175">Coiled coil</keyword>
<evidence type="ECO:0000313" key="2">
    <source>
        <dbReference type="EMBL" id="OHS93556.1"/>
    </source>
</evidence>
<evidence type="ECO:0000256" key="1">
    <source>
        <dbReference type="SAM" id="Coils"/>
    </source>
</evidence>
<dbReference type="Proteomes" id="UP000179807">
    <property type="component" value="Unassembled WGS sequence"/>
</dbReference>
<accession>A0A1J4J8J5</accession>
<protein>
    <submittedName>
        <fullName evidence="2">Uncharacterized protein</fullName>
    </submittedName>
</protein>
<dbReference type="EMBL" id="MLAK01001392">
    <property type="protein sequence ID" value="OHS93556.1"/>
    <property type="molecule type" value="Genomic_DNA"/>
</dbReference>
<keyword evidence="3" id="KW-1185">Reference proteome</keyword>
<dbReference type="AlphaFoldDB" id="A0A1J4J8J5"/>
<proteinExistence type="predicted"/>
<dbReference type="GeneID" id="94847761"/>